<reference evidence="4 5" key="1">
    <citation type="submission" date="2022-05" db="EMBL/GenBank/DDBJ databases">
        <authorList>
            <consortium name="Genoscope - CEA"/>
            <person name="William W."/>
        </authorList>
    </citation>
    <scope>NUCLEOTIDE SEQUENCE [LARGE SCALE GENOMIC DNA]</scope>
</reference>
<gene>
    <name evidence="4" type="ORF">PMEA_00014599</name>
</gene>
<dbReference type="Proteomes" id="UP001159428">
    <property type="component" value="Unassembled WGS sequence"/>
</dbReference>
<evidence type="ECO:0000256" key="1">
    <source>
        <dbReference type="ARBA" id="ARBA00001968"/>
    </source>
</evidence>
<organism evidence="4 5">
    <name type="scientific">Pocillopora meandrina</name>
    <dbReference type="NCBI Taxonomy" id="46732"/>
    <lineage>
        <taxon>Eukaryota</taxon>
        <taxon>Metazoa</taxon>
        <taxon>Cnidaria</taxon>
        <taxon>Anthozoa</taxon>
        <taxon>Hexacorallia</taxon>
        <taxon>Scleractinia</taxon>
        <taxon>Astrocoeniina</taxon>
        <taxon>Pocilloporidae</taxon>
        <taxon>Pocillopora</taxon>
    </lineage>
</organism>
<proteinExistence type="predicted"/>
<evidence type="ECO:0000259" key="3">
    <source>
        <dbReference type="Pfam" id="PF13359"/>
    </source>
</evidence>
<keyword evidence="5" id="KW-1185">Reference proteome</keyword>
<keyword evidence="2" id="KW-0479">Metal-binding</keyword>
<evidence type="ECO:0000313" key="5">
    <source>
        <dbReference type="Proteomes" id="UP001159428"/>
    </source>
</evidence>
<dbReference type="EMBL" id="CALNXJ010000026">
    <property type="protein sequence ID" value="CAH3132254.1"/>
    <property type="molecule type" value="Genomic_DNA"/>
</dbReference>
<evidence type="ECO:0000313" key="4">
    <source>
        <dbReference type="EMBL" id="CAH3132254.1"/>
    </source>
</evidence>
<protein>
    <recommendedName>
        <fullName evidence="3">DDE Tnp4 domain-containing protein</fullName>
    </recommendedName>
</protein>
<evidence type="ECO:0000256" key="2">
    <source>
        <dbReference type="ARBA" id="ARBA00022723"/>
    </source>
</evidence>
<dbReference type="AlphaFoldDB" id="A0AAU9X1F0"/>
<sequence length="158" mass="17867">MSPERFKHLLTLVGPLITKKTTKMREPISVAERLTLTLRMLTSEDDQQPLAFSYCLGRTTVSHILRETCIGVGELNRRRLDRILWNLPHCLGATNGKHVNMKCPNNSGSLYYNYKSFLSLVLMAICDSHYNFTLVDIGDYGSSNDSGVLSHFIYGKSH</sequence>
<accession>A0AAU9X1F0</accession>
<dbReference type="InterPro" id="IPR027806">
    <property type="entry name" value="HARBI1_dom"/>
</dbReference>
<dbReference type="Pfam" id="PF13359">
    <property type="entry name" value="DDE_Tnp_4"/>
    <property type="match status" value="1"/>
</dbReference>
<dbReference type="GO" id="GO:0046872">
    <property type="term" value="F:metal ion binding"/>
    <property type="evidence" value="ECO:0007669"/>
    <property type="project" value="UniProtKB-KW"/>
</dbReference>
<feature type="domain" description="DDE Tnp4" evidence="3">
    <location>
        <begin position="96"/>
        <end position="151"/>
    </location>
</feature>
<comment type="cofactor">
    <cofactor evidence="1">
        <name>a divalent metal cation</name>
        <dbReference type="ChEBI" id="CHEBI:60240"/>
    </cofactor>
</comment>
<comment type="caution">
    <text evidence="4">The sequence shown here is derived from an EMBL/GenBank/DDBJ whole genome shotgun (WGS) entry which is preliminary data.</text>
</comment>
<name>A0AAU9X1F0_9CNID</name>